<protein>
    <recommendedName>
        <fullName evidence="1">Hemerythrin-like domain-containing protein</fullName>
    </recommendedName>
</protein>
<dbReference type="Pfam" id="PF01814">
    <property type="entry name" value="Hemerythrin"/>
    <property type="match status" value="1"/>
</dbReference>
<evidence type="ECO:0000313" key="2">
    <source>
        <dbReference type="EMBL" id="AYG78851.1"/>
    </source>
</evidence>
<organism evidence="2 3">
    <name type="scientific">Streptomyces hundungensis</name>
    <dbReference type="NCBI Taxonomy" id="1077946"/>
    <lineage>
        <taxon>Bacteria</taxon>
        <taxon>Bacillati</taxon>
        <taxon>Actinomycetota</taxon>
        <taxon>Actinomycetes</taxon>
        <taxon>Kitasatosporales</taxon>
        <taxon>Streptomycetaceae</taxon>
        <taxon>Streptomyces</taxon>
    </lineage>
</organism>
<gene>
    <name evidence="2" type="ORF">DWB77_00960</name>
</gene>
<dbReference type="PANTHER" id="PTHR35585">
    <property type="entry name" value="HHE DOMAIN PROTEIN (AFU_ORTHOLOGUE AFUA_4G00730)"/>
    <property type="match status" value="1"/>
</dbReference>
<reference evidence="2 3" key="1">
    <citation type="submission" date="2018-10" db="EMBL/GenBank/DDBJ databases">
        <title>Relationship between Morphology and Antimicrobial Activity in Streptomyces.</title>
        <authorList>
            <person name="Kang H.J."/>
            <person name="Kim S.B."/>
        </authorList>
    </citation>
    <scope>NUCLEOTIDE SEQUENCE [LARGE SCALE GENOMIC DNA]</scope>
    <source>
        <strain evidence="2 3">BH38</strain>
    </source>
</reference>
<accession>A0A387H896</accession>
<evidence type="ECO:0000313" key="3">
    <source>
        <dbReference type="Proteomes" id="UP000271554"/>
    </source>
</evidence>
<dbReference type="EMBL" id="CP032698">
    <property type="protein sequence ID" value="AYG78851.1"/>
    <property type="molecule type" value="Genomic_DNA"/>
</dbReference>
<dbReference type="RefSeq" id="WP_120720038.1">
    <property type="nucleotide sequence ID" value="NZ_CP032698.1"/>
</dbReference>
<dbReference type="Gene3D" id="1.20.120.520">
    <property type="entry name" value="nmb1532 protein domain like"/>
    <property type="match status" value="1"/>
</dbReference>
<dbReference type="Proteomes" id="UP000271554">
    <property type="component" value="Chromosome"/>
</dbReference>
<keyword evidence="3" id="KW-1185">Reference proteome</keyword>
<dbReference type="PANTHER" id="PTHR35585:SF1">
    <property type="entry name" value="HHE DOMAIN PROTEIN (AFU_ORTHOLOGUE AFUA_4G00730)"/>
    <property type="match status" value="1"/>
</dbReference>
<dbReference type="InterPro" id="IPR012312">
    <property type="entry name" value="Hemerythrin-like"/>
</dbReference>
<sequence length="160" mass="18442">MPTSDAIVMLREGHKEIRRLIRSYRLGEDPEAVDQLLRALAVYTYIECEGMYPRVSVLAPETEPTILALREEHHIAEVLAAELHEMRPEDISYDPKARLLMDIVERHMDTEDNALFPHVRAAVGRRELREIGAWMSTLSERAPLRPHRPSRQQIWDAVAA</sequence>
<feature type="domain" description="Hemerythrin-like" evidence="1">
    <location>
        <begin position="6"/>
        <end position="118"/>
    </location>
</feature>
<dbReference type="KEGG" id="shun:DWB77_00960"/>
<evidence type="ECO:0000259" key="1">
    <source>
        <dbReference type="Pfam" id="PF01814"/>
    </source>
</evidence>
<dbReference type="AlphaFoldDB" id="A0A387H896"/>
<proteinExistence type="predicted"/>
<name>A0A387H896_9ACTN</name>
<dbReference type="OrthoDB" id="9793637at2"/>